<evidence type="ECO:0000256" key="3">
    <source>
        <dbReference type="ARBA" id="ARBA00023125"/>
    </source>
</evidence>
<keyword evidence="2" id="KW-0229">DNA integration</keyword>
<comment type="similarity">
    <text evidence="1">Belongs to the 'phage' integrase family.</text>
</comment>
<dbReference type="Proteomes" id="UP000295184">
    <property type="component" value="Unassembled WGS sequence"/>
</dbReference>
<sequence length="327" mass="38301">MICINCRNTVPTGQFCTCCGWNQKKTIQITLGMIYKQWSRQHYRRLSTKGIAGYENAWRFLFPLSNREMSSITLEDYQEIIDSQRHLSRSHQEKIQQLISQLCKRAMLSGLIHINYAEYLELDGKSSTPYQAFTMRELQLLMDCAYSGDEHSETARIILILCFTGWRPEELFKIKRESVNINDRYFISGSKTQAGKNRIVPISDTIWPFILDFYLHIPDSGYLIPSPNGKRMNLQNWRTRKFYICLQVLGINPPDNPRRLKPYSTRCTFATLAYRAGVKEELLTKMIGHVDFKFTSDRYIRSDVSDFRIEAKKITQYFDNNTREVSS</sequence>
<dbReference type="STRING" id="1650663.GCA_001486665_00028"/>
<evidence type="ECO:0000256" key="4">
    <source>
        <dbReference type="ARBA" id="ARBA00023172"/>
    </source>
</evidence>
<keyword evidence="3" id="KW-0238">DNA-binding</keyword>
<dbReference type="InterPro" id="IPR002104">
    <property type="entry name" value="Integrase_catalytic"/>
</dbReference>
<dbReference type="InterPro" id="IPR010998">
    <property type="entry name" value="Integrase_recombinase_N"/>
</dbReference>
<dbReference type="Gene3D" id="1.10.150.130">
    <property type="match status" value="1"/>
</dbReference>
<dbReference type="PANTHER" id="PTHR30629:SF2">
    <property type="entry name" value="PROPHAGE INTEGRASE INTS-RELATED"/>
    <property type="match status" value="1"/>
</dbReference>
<feature type="domain" description="Tyr recombinase" evidence="5">
    <location>
        <begin position="128"/>
        <end position="312"/>
    </location>
</feature>
<evidence type="ECO:0000256" key="2">
    <source>
        <dbReference type="ARBA" id="ARBA00022908"/>
    </source>
</evidence>
<dbReference type="SUPFAM" id="SSF56349">
    <property type="entry name" value="DNA breaking-rejoining enzymes"/>
    <property type="match status" value="1"/>
</dbReference>
<protein>
    <submittedName>
        <fullName evidence="6">Site-specific recombinase XerD</fullName>
    </submittedName>
</protein>
<dbReference type="PROSITE" id="PS51898">
    <property type="entry name" value="TYR_RECOMBINASE"/>
    <property type="match status" value="1"/>
</dbReference>
<evidence type="ECO:0000259" key="5">
    <source>
        <dbReference type="PROSITE" id="PS51898"/>
    </source>
</evidence>
<organism evidence="6 7">
    <name type="scientific">Allofournierella massiliensis</name>
    <dbReference type="NCBI Taxonomy" id="1650663"/>
    <lineage>
        <taxon>Bacteria</taxon>
        <taxon>Bacillati</taxon>
        <taxon>Bacillota</taxon>
        <taxon>Clostridia</taxon>
        <taxon>Eubacteriales</taxon>
        <taxon>Oscillospiraceae</taxon>
        <taxon>Allofournierella</taxon>
    </lineage>
</organism>
<dbReference type="PANTHER" id="PTHR30629">
    <property type="entry name" value="PROPHAGE INTEGRASE"/>
    <property type="match status" value="1"/>
</dbReference>
<dbReference type="CDD" id="cd00397">
    <property type="entry name" value="DNA_BRE_C"/>
    <property type="match status" value="1"/>
</dbReference>
<comment type="caution">
    <text evidence="6">The sequence shown here is derived from an EMBL/GenBank/DDBJ whole genome shotgun (WGS) entry which is preliminary data.</text>
</comment>
<dbReference type="InterPro" id="IPR050808">
    <property type="entry name" value="Phage_Integrase"/>
</dbReference>
<dbReference type="OrthoDB" id="9801717at2"/>
<dbReference type="GO" id="GO:0003677">
    <property type="term" value="F:DNA binding"/>
    <property type="evidence" value="ECO:0007669"/>
    <property type="project" value="UniProtKB-KW"/>
</dbReference>
<dbReference type="GO" id="GO:0006310">
    <property type="term" value="P:DNA recombination"/>
    <property type="evidence" value="ECO:0007669"/>
    <property type="project" value="UniProtKB-KW"/>
</dbReference>
<dbReference type="InterPro" id="IPR013762">
    <property type="entry name" value="Integrase-like_cat_sf"/>
</dbReference>
<evidence type="ECO:0000313" key="7">
    <source>
        <dbReference type="Proteomes" id="UP000295184"/>
    </source>
</evidence>
<evidence type="ECO:0000313" key="6">
    <source>
        <dbReference type="EMBL" id="TCL52584.1"/>
    </source>
</evidence>
<dbReference type="GO" id="GO:0015074">
    <property type="term" value="P:DNA integration"/>
    <property type="evidence" value="ECO:0007669"/>
    <property type="project" value="UniProtKB-KW"/>
</dbReference>
<dbReference type="InterPro" id="IPR011010">
    <property type="entry name" value="DNA_brk_join_enz"/>
</dbReference>
<dbReference type="Gene3D" id="1.10.443.10">
    <property type="entry name" value="Intergrase catalytic core"/>
    <property type="match status" value="1"/>
</dbReference>
<evidence type="ECO:0000256" key="1">
    <source>
        <dbReference type="ARBA" id="ARBA00008857"/>
    </source>
</evidence>
<reference evidence="6 7" key="1">
    <citation type="submission" date="2019-03" db="EMBL/GenBank/DDBJ databases">
        <title>Genomic Encyclopedia of Type Strains, Phase IV (KMG-IV): sequencing the most valuable type-strain genomes for metagenomic binning, comparative biology and taxonomic classification.</title>
        <authorList>
            <person name="Goeker M."/>
        </authorList>
    </citation>
    <scope>NUCLEOTIDE SEQUENCE [LARGE SCALE GENOMIC DNA]</scope>
    <source>
        <strain evidence="6 7">DSM 100451</strain>
    </source>
</reference>
<name>A0A4R1QPF3_9FIRM</name>
<dbReference type="EMBL" id="SLUM01000044">
    <property type="protein sequence ID" value="TCL52584.1"/>
    <property type="molecule type" value="Genomic_DNA"/>
</dbReference>
<dbReference type="Pfam" id="PF00589">
    <property type="entry name" value="Phage_integrase"/>
    <property type="match status" value="1"/>
</dbReference>
<accession>A0A4R1QPF3</accession>
<dbReference type="AlphaFoldDB" id="A0A4R1QPF3"/>
<proteinExistence type="inferred from homology"/>
<gene>
    <name evidence="6" type="ORF">EDD77_1441</name>
</gene>
<keyword evidence="4" id="KW-0233">DNA recombination</keyword>
<dbReference type="RefSeq" id="WP_058962570.1">
    <property type="nucleotide sequence ID" value="NZ_CABKVM010000010.1"/>
</dbReference>